<feature type="compositionally biased region" description="Low complexity" evidence="1">
    <location>
        <begin position="354"/>
        <end position="363"/>
    </location>
</feature>
<feature type="region of interest" description="Disordered" evidence="1">
    <location>
        <begin position="689"/>
        <end position="712"/>
    </location>
</feature>
<feature type="compositionally biased region" description="Low complexity" evidence="1">
    <location>
        <begin position="1077"/>
        <end position="1092"/>
    </location>
</feature>
<feature type="region of interest" description="Disordered" evidence="1">
    <location>
        <begin position="1"/>
        <end position="109"/>
    </location>
</feature>
<dbReference type="EMBL" id="LSYV01000040">
    <property type="protein sequence ID" value="KXZ47014.1"/>
    <property type="molecule type" value="Genomic_DNA"/>
</dbReference>
<evidence type="ECO:0000259" key="2">
    <source>
        <dbReference type="PROSITE" id="PS50105"/>
    </source>
</evidence>
<feature type="region of interest" description="Disordered" evidence="1">
    <location>
        <begin position="226"/>
        <end position="275"/>
    </location>
</feature>
<feature type="domain" description="SAM" evidence="2">
    <location>
        <begin position="159"/>
        <end position="221"/>
    </location>
</feature>
<dbReference type="GO" id="GO:0016887">
    <property type="term" value="F:ATP hydrolysis activity"/>
    <property type="evidence" value="ECO:0007669"/>
    <property type="project" value="InterPro"/>
</dbReference>
<feature type="compositionally biased region" description="Gly residues" evidence="1">
    <location>
        <begin position="292"/>
        <end position="307"/>
    </location>
</feature>
<dbReference type="InterPro" id="IPR059179">
    <property type="entry name" value="MLKL-like_MCAfunc"/>
</dbReference>
<dbReference type="Gene3D" id="3.40.50.300">
    <property type="entry name" value="P-loop containing nucleotide triphosphate hydrolases"/>
    <property type="match status" value="1"/>
</dbReference>
<keyword evidence="4" id="KW-1185">Reference proteome</keyword>
<dbReference type="AlphaFoldDB" id="A0A150GB17"/>
<gene>
    <name evidence="3" type="ORF">GPECTOR_39g508</name>
</gene>
<dbReference type="Proteomes" id="UP000075714">
    <property type="component" value="Unassembled WGS sequence"/>
</dbReference>
<evidence type="ECO:0000256" key="1">
    <source>
        <dbReference type="SAM" id="MobiDB-lite"/>
    </source>
</evidence>
<dbReference type="PROSITE" id="PS50105">
    <property type="entry name" value="SAM_DOMAIN"/>
    <property type="match status" value="1"/>
</dbReference>
<dbReference type="Gene3D" id="1.20.930.20">
    <property type="entry name" value="Adaptor protein Cbl, N-terminal domain"/>
    <property type="match status" value="1"/>
</dbReference>
<dbReference type="CDD" id="cd21037">
    <property type="entry name" value="MLKL_NTD"/>
    <property type="match status" value="1"/>
</dbReference>
<organism evidence="3 4">
    <name type="scientific">Gonium pectorale</name>
    <name type="common">Green alga</name>
    <dbReference type="NCBI Taxonomy" id="33097"/>
    <lineage>
        <taxon>Eukaryota</taxon>
        <taxon>Viridiplantae</taxon>
        <taxon>Chlorophyta</taxon>
        <taxon>core chlorophytes</taxon>
        <taxon>Chlorophyceae</taxon>
        <taxon>CS clade</taxon>
        <taxon>Chlamydomonadales</taxon>
        <taxon>Volvocaceae</taxon>
        <taxon>Gonium</taxon>
    </lineage>
</organism>
<dbReference type="SUPFAM" id="SSF52540">
    <property type="entry name" value="P-loop containing nucleoside triphosphate hydrolases"/>
    <property type="match status" value="1"/>
</dbReference>
<evidence type="ECO:0000313" key="4">
    <source>
        <dbReference type="Proteomes" id="UP000075714"/>
    </source>
</evidence>
<feature type="compositionally biased region" description="Gly residues" evidence="1">
    <location>
        <begin position="54"/>
        <end position="68"/>
    </location>
</feature>
<dbReference type="PANTHER" id="PTHR47691:SF3">
    <property type="entry name" value="HTH-TYPE TRANSCRIPTIONAL REGULATOR RV0890C-RELATED"/>
    <property type="match status" value="1"/>
</dbReference>
<feature type="region of interest" description="Disordered" evidence="1">
    <location>
        <begin position="288"/>
        <end position="369"/>
    </location>
</feature>
<feature type="region of interest" description="Disordered" evidence="1">
    <location>
        <begin position="1077"/>
        <end position="1105"/>
    </location>
</feature>
<dbReference type="InterPro" id="IPR036537">
    <property type="entry name" value="Adaptor_Cbl_N_dom_sf"/>
</dbReference>
<feature type="compositionally biased region" description="Low complexity" evidence="1">
    <location>
        <begin position="35"/>
        <end position="53"/>
    </location>
</feature>
<evidence type="ECO:0000313" key="3">
    <source>
        <dbReference type="EMBL" id="KXZ47014.1"/>
    </source>
</evidence>
<dbReference type="InterPro" id="IPR001660">
    <property type="entry name" value="SAM"/>
</dbReference>
<feature type="region of interest" description="Disordered" evidence="1">
    <location>
        <begin position="741"/>
        <end position="766"/>
    </location>
</feature>
<feature type="compositionally biased region" description="Gly residues" evidence="1">
    <location>
        <begin position="339"/>
        <end position="353"/>
    </location>
</feature>
<dbReference type="InterPro" id="IPR049945">
    <property type="entry name" value="AAA_22"/>
</dbReference>
<feature type="compositionally biased region" description="Acidic residues" evidence="1">
    <location>
        <begin position="939"/>
        <end position="949"/>
    </location>
</feature>
<feature type="region of interest" description="Disordered" evidence="1">
    <location>
        <begin position="654"/>
        <end position="675"/>
    </location>
</feature>
<feature type="compositionally biased region" description="Low complexity" evidence="1">
    <location>
        <begin position="82"/>
        <end position="91"/>
    </location>
</feature>
<dbReference type="InterPro" id="IPR027417">
    <property type="entry name" value="P-loop_NTPase"/>
</dbReference>
<reference evidence="4" key="1">
    <citation type="journal article" date="2016" name="Nat. Commun.">
        <title>The Gonium pectorale genome demonstrates co-option of cell cycle regulation during the evolution of multicellularity.</title>
        <authorList>
            <person name="Hanschen E.R."/>
            <person name="Marriage T.N."/>
            <person name="Ferris P.J."/>
            <person name="Hamaji T."/>
            <person name="Toyoda A."/>
            <person name="Fujiyama A."/>
            <person name="Neme R."/>
            <person name="Noguchi H."/>
            <person name="Minakuchi Y."/>
            <person name="Suzuki M."/>
            <person name="Kawai-Toyooka H."/>
            <person name="Smith D.R."/>
            <person name="Sparks H."/>
            <person name="Anderson J."/>
            <person name="Bakaric R."/>
            <person name="Luria V."/>
            <person name="Karger A."/>
            <person name="Kirschner M.W."/>
            <person name="Durand P.M."/>
            <person name="Michod R.E."/>
            <person name="Nozaki H."/>
            <person name="Olson B.J."/>
        </authorList>
    </citation>
    <scope>NUCLEOTIDE SEQUENCE [LARGE SCALE GENOMIC DNA]</scope>
    <source>
        <strain evidence="4">NIES-2863</strain>
    </source>
</reference>
<dbReference type="Pfam" id="PF13401">
    <property type="entry name" value="AAA_22"/>
    <property type="match status" value="1"/>
</dbReference>
<comment type="caution">
    <text evidence="3">The sequence shown here is derived from an EMBL/GenBank/DDBJ whole genome shotgun (WGS) entry which is preliminary data.</text>
</comment>
<name>A0A150GB17_GONPE</name>
<feature type="compositionally biased region" description="Low complexity" evidence="1">
    <location>
        <begin position="10"/>
        <end position="21"/>
    </location>
</feature>
<feature type="region of interest" description="Disordered" evidence="1">
    <location>
        <begin position="913"/>
        <end position="960"/>
    </location>
</feature>
<accession>A0A150GB17</accession>
<feature type="compositionally biased region" description="Gly residues" evidence="1">
    <location>
        <begin position="92"/>
        <end position="109"/>
    </location>
</feature>
<feature type="compositionally biased region" description="Gly residues" evidence="1">
    <location>
        <begin position="657"/>
        <end position="674"/>
    </location>
</feature>
<protein>
    <recommendedName>
        <fullName evidence="2">SAM domain-containing protein</fullName>
    </recommendedName>
</protein>
<dbReference type="STRING" id="33097.A0A150GB17"/>
<dbReference type="PANTHER" id="PTHR47691">
    <property type="entry name" value="REGULATOR-RELATED"/>
    <property type="match status" value="1"/>
</dbReference>
<dbReference type="OrthoDB" id="1658288at2759"/>
<dbReference type="GO" id="GO:0007166">
    <property type="term" value="P:cell surface receptor signaling pathway"/>
    <property type="evidence" value="ECO:0007669"/>
    <property type="project" value="InterPro"/>
</dbReference>
<proteinExistence type="predicted"/>
<feature type="compositionally biased region" description="Low complexity" evidence="1">
    <location>
        <begin position="918"/>
        <end position="932"/>
    </location>
</feature>
<sequence length="1105" mass="111650">MGCGVSNLKAASAPASPTAPTGHTVHVRARGAGAGTAASAPPSAFALAPNSGPSGAGGSPDPNGGGGWADTPGRSQRVIDTAARLGSAPPGGASGSAGSGVGAGAGGPAAGELAAGRSQLGRGYLQLPLGLPLPEWDDWVTVAFDGAGCRTPAAFLLRTSSNHVRQWFLTLPPSLQQYGDTLVSPGGLLLEWDEQLLMEAGVANAFHRRQLLEYVRQLRTDVAGRVRHGNGQHHSPAKGAVASAGASGGPRRLRLGPDGDGASGGDDDGGDGGAADCGFLPGSICSPKRGDGAGGAEGGEAQEGGAGAHVERRRSAPPEHPGADAGSGTGSGAASPRAGGTGGGGGAGGGGGSTAPSTAAPPGNRLEDYEQPWTEGAVSQLKALVLFAGSMCPWPGDAAAQLLAGLLDAGERALVNRRNWQQLNTRAADILQIIANNKRLQADTHVYRSVMNRLINTLKGIREYFTDYTNRNWLKRIISNGRDQFMFQQLWDALGALVADASLGLQVEAAGAAEATGRALERLNQRQLKYDDEEAKLRSRIEALGGVEALVRDPSRLLEVAAGLGLGDQLTLHKIQEAVSLLEANRSEGVHSLIPHPDLRVLWRKCFSPRQDVGWPLWWEAFPVELARVPVESRVIAALLDRLADERRRRAFERRLAGGGGGGGGPDGSGGGGRISVVELRRHVPADADLVPARVAAEPPSTDGRAEGVPSGTSAAAAAARAGAGSAGGAGVQADALAGVAAAARPPSPPPVSGPEPRCHLPPLDPARFVGREAEMARLAEMLSREGGAGGGGGGVRDAKAGSWAMPRAVCIVAEAGAGKTSLAVAAARRLWERGQLPGGAYHVDLMGADCRAELAARFARALGVAKPEHDDTGGTAALSLALQSLATRGSLMLVLDGADCLDELYDIAEGEERSDAGEAADAAAASERVAGGTSGGDGEGEGGGDEDGGGGAAGRGGAHEQGVEAALAELLSVVPSAHVLLTATEPLQLRGREVEHLWLGPLPEAAAVALVQDCARCLSADEARQLVSACGSTPLVLRLAASAVGAGALTLSDTMSRARMAAAAASVAAASPATTLSSGGAGRAMSTARAAVARRRARSADRST</sequence>